<feature type="domain" description="PB1" evidence="2">
    <location>
        <begin position="52"/>
        <end position="133"/>
    </location>
</feature>
<accession>A0ABP1QJ31</accession>
<feature type="compositionally biased region" description="Low complexity" evidence="1">
    <location>
        <begin position="439"/>
        <end position="450"/>
    </location>
</feature>
<feature type="compositionally biased region" description="Low complexity" evidence="1">
    <location>
        <begin position="263"/>
        <end position="276"/>
    </location>
</feature>
<feature type="compositionally biased region" description="Polar residues" evidence="1">
    <location>
        <begin position="390"/>
        <end position="421"/>
    </location>
</feature>
<keyword evidence="4" id="KW-1185">Reference proteome</keyword>
<dbReference type="PROSITE" id="PS51745">
    <property type="entry name" value="PB1"/>
    <property type="match status" value="1"/>
</dbReference>
<feature type="compositionally biased region" description="Low complexity" evidence="1">
    <location>
        <begin position="317"/>
        <end position="327"/>
    </location>
</feature>
<sequence>MSSVVDKNLTGEDGTDTIKIKEEFPSKPATGGKGSSSIAANGPTNSLDLSGKVIFKAELDSDIRLVPIHNEDITYDELVLMMQRVFRGKLTPDMDILLKYKDEDGDLITIFDSSDLAFAMQYCRILKLKILRKSAASTPTETANVEVGKIRSELIEIRDRVNGILDSLSPDDKKILPKVKSTNAVPTVIENESRNNSTPNGLGGSDSVGSKVEPKPVPAVSHSAPSPLPTKEFDPLGQPSAAPPNSVEMVQHQVVTGGTPTPLQQQQQQLHQQQQQVDAMKQGQATMMPQSHHISGIPTSMPQQQQQQPRYPPVAPSPQQAQQQLPQGVPPPMGGVPSTGIGLPPPQQQQQLQQQPQQGGIAGYPATSSSYQQFATAYSAAYTQQPYMSQQPTYGTAPISSPYGQPTGNEATGYPSASPQPSVGMPMVPGATTAPPGQPQYQQQQQQQYGAMNAAVRPPTMGAYRPAGPPPPSAAPGGAGGASNPYSRSAVAPNAPSAFRPT</sequence>
<dbReference type="Pfam" id="PF00564">
    <property type="entry name" value="PB1"/>
    <property type="match status" value="1"/>
</dbReference>
<gene>
    <name evidence="3" type="ORF">ODALV1_LOCUS11933</name>
</gene>
<feature type="compositionally biased region" description="Low complexity" evidence="1">
    <location>
        <begin position="348"/>
        <end position="358"/>
    </location>
</feature>
<evidence type="ECO:0000256" key="1">
    <source>
        <dbReference type="SAM" id="MobiDB-lite"/>
    </source>
</evidence>
<evidence type="ECO:0000313" key="3">
    <source>
        <dbReference type="EMBL" id="CAL8105025.1"/>
    </source>
</evidence>
<dbReference type="InterPro" id="IPR000270">
    <property type="entry name" value="PB1_dom"/>
</dbReference>
<feature type="region of interest" description="Disordered" evidence="1">
    <location>
        <begin position="186"/>
        <end position="244"/>
    </location>
</feature>
<dbReference type="Gene3D" id="3.10.20.90">
    <property type="entry name" value="Phosphatidylinositol 3-kinase Catalytic Subunit, Chain A, domain 1"/>
    <property type="match status" value="1"/>
</dbReference>
<dbReference type="EMBL" id="CAXLJM020000036">
    <property type="protein sequence ID" value="CAL8105025.1"/>
    <property type="molecule type" value="Genomic_DNA"/>
</dbReference>
<feature type="compositionally biased region" description="Basic and acidic residues" evidence="1">
    <location>
        <begin position="16"/>
        <end position="25"/>
    </location>
</feature>
<organism evidence="3 4">
    <name type="scientific">Orchesella dallaii</name>
    <dbReference type="NCBI Taxonomy" id="48710"/>
    <lineage>
        <taxon>Eukaryota</taxon>
        <taxon>Metazoa</taxon>
        <taxon>Ecdysozoa</taxon>
        <taxon>Arthropoda</taxon>
        <taxon>Hexapoda</taxon>
        <taxon>Collembola</taxon>
        <taxon>Entomobryomorpha</taxon>
        <taxon>Entomobryoidea</taxon>
        <taxon>Orchesellidae</taxon>
        <taxon>Orchesellinae</taxon>
        <taxon>Orchesella</taxon>
    </lineage>
</organism>
<dbReference type="Proteomes" id="UP001642540">
    <property type="component" value="Unassembled WGS sequence"/>
</dbReference>
<name>A0ABP1QJ31_9HEXA</name>
<evidence type="ECO:0000313" key="4">
    <source>
        <dbReference type="Proteomes" id="UP001642540"/>
    </source>
</evidence>
<proteinExistence type="predicted"/>
<dbReference type="PANTHER" id="PTHR15335:SF7">
    <property type="entry name" value="PROTEIN TFG"/>
    <property type="match status" value="1"/>
</dbReference>
<feature type="region of interest" description="Disordered" evidence="1">
    <location>
        <begin position="1"/>
        <end position="41"/>
    </location>
</feature>
<protein>
    <recommendedName>
        <fullName evidence="2">PB1 domain-containing protein</fullName>
    </recommendedName>
</protein>
<dbReference type="InterPro" id="IPR053793">
    <property type="entry name" value="PB1-like"/>
</dbReference>
<feature type="compositionally biased region" description="Low complexity" evidence="1">
    <location>
        <begin position="298"/>
        <end position="309"/>
    </location>
</feature>
<feature type="compositionally biased region" description="Polar residues" evidence="1">
    <location>
        <begin position="283"/>
        <end position="293"/>
    </location>
</feature>
<dbReference type="SUPFAM" id="SSF54277">
    <property type="entry name" value="CAD &amp; PB1 domains"/>
    <property type="match status" value="1"/>
</dbReference>
<dbReference type="InterPro" id="IPR034857">
    <property type="entry name" value="PB1_TFG"/>
</dbReference>
<evidence type="ECO:0000259" key="2">
    <source>
        <dbReference type="PROSITE" id="PS51745"/>
    </source>
</evidence>
<feature type="region of interest" description="Disordered" evidence="1">
    <location>
        <begin position="257"/>
        <end position="365"/>
    </location>
</feature>
<dbReference type="SMART" id="SM00666">
    <property type="entry name" value="PB1"/>
    <property type="match status" value="1"/>
</dbReference>
<reference evidence="3 4" key="1">
    <citation type="submission" date="2024-08" db="EMBL/GenBank/DDBJ databases">
        <authorList>
            <person name="Cucini C."/>
            <person name="Frati F."/>
        </authorList>
    </citation>
    <scope>NUCLEOTIDE SEQUENCE [LARGE SCALE GENOMIC DNA]</scope>
</reference>
<feature type="region of interest" description="Disordered" evidence="1">
    <location>
        <begin position="390"/>
        <end position="502"/>
    </location>
</feature>
<comment type="caution">
    <text evidence="3">The sequence shown here is derived from an EMBL/GenBank/DDBJ whole genome shotgun (WGS) entry which is preliminary data.</text>
</comment>
<dbReference type="InterPro" id="IPR033512">
    <property type="entry name" value="TFG"/>
</dbReference>
<dbReference type="CDD" id="cd06401">
    <property type="entry name" value="PB1_TFG"/>
    <property type="match status" value="1"/>
</dbReference>
<dbReference type="PANTHER" id="PTHR15335">
    <property type="entry name" value="PROTEIN TFG"/>
    <property type="match status" value="1"/>
</dbReference>